<dbReference type="GO" id="GO:0019632">
    <property type="term" value="P:shikimate metabolic process"/>
    <property type="evidence" value="ECO:0007669"/>
    <property type="project" value="TreeGrafter"/>
</dbReference>
<keyword evidence="2 5" id="KW-0560">Oxidoreductase</keyword>
<dbReference type="SUPFAM" id="SSF51735">
    <property type="entry name" value="NAD(P)-binding Rossmann-fold domains"/>
    <property type="match status" value="1"/>
</dbReference>
<evidence type="ECO:0000313" key="6">
    <source>
        <dbReference type="Proteomes" id="UP000292424"/>
    </source>
</evidence>
<evidence type="ECO:0000259" key="4">
    <source>
        <dbReference type="Pfam" id="PF08501"/>
    </source>
</evidence>
<dbReference type="InterPro" id="IPR036291">
    <property type="entry name" value="NAD(P)-bd_dom_sf"/>
</dbReference>
<dbReference type="KEGG" id="arac:E0W69_019835"/>
<sequence length="245" mass="27754">MGKNYGILGFPLGHSFSKKYFENKFIQEGIEKEASFINFELDNIEKVPSDILNTLDLQGFCITIPYKKAIISYLNEVSPEVAKMGACNCVQIRNGYLKGFNTDVVGFEKSFVPHLKPNHKKALILGTGGASSAVAFVLEKLGIEYKYVSRNAADGQFTYENIDANILSEYTILINSTPLGMYPKVDAAPEIPYQFITDQHYLYDLIYNPEETKFMRLGREKGAFAENGLLMLELQAEENWRIWNE</sequence>
<evidence type="ECO:0000256" key="3">
    <source>
        <dbReference type="ARBA" id="ARBA00023141"/>
    </source>
</evidence>
<dbReference type="Proteomes" id="UP000292424">
    <property type="component" value="Chromosome"/>
</dbReference>
<keyword evidence="3" id="KW-0057">Aromatic amino acid biosynthesis</keyword>
<dbReference type="CDD" id="cd01065">
    <property type="entry name" value="NAD_bind_Shikimate_DH"/>
    <property type="match status" value="1"/>
</dbReference>
<dbReference type="GO" id="GO:0009073">
    <property type="term" value="P:aromatic amino acid family biosynthetic process"/>
    <property type="evidence" value="ECO:0007669"/>
    <property type="project" value="UniProtKB-KW"/>
</dbReference>
<evidence type="ECO:0000313" key="5">
    <source>
        <dbReference type="EMBL" id="QES90799.1"/>
    </source>
</evidence>
<dbReference type="InterPro" id="IPR013708">
    <property type="entry name" value="Shikimate_DH-bd_N"/>
</dbReference>
<evidence type="ECO:0000256" key="2">
    <source>
        <dbReference type="ARBA" id="ARBA00023002"/>
    </source>
</evidence>
<dbReference type="InterPro" id="IPR046346">
    <property type="entry name" value="Aminoacid_DH-like_N_sf"/>
</dbReference>
<dbReference type="AlphaFoldDB" id="A0A5P2G914"/>
<accession>A0A5P2G914</accession>
<dbReference type="InterPro" id="IPR022893">
    <property type="entry name" value="Shikimate_DH_fam"/>
</dbReference>
<dbReference type="GO" id="GO:0004764">
    <property type="term" value="F:shikimate 3-dehydrogenase (NADP+) activity"/>
    <property type="evidence" value="ECO:0007669"/>
    <property type="project" value="UniProtKB-EC"/>
</dbReference>
<dbReference type="PANTHER" id="PTHR21089:SF1">
    <property type="entry name" value="BIFUNCTIONAL 3-DEHYDROQUINATE DEHYDRATASE_SHIKIMATE DEHYDROGENASE, CHLOROPLASTIC"/>
    <property type="match status" value="1"/>
</dbReference>
<dbReference type="GO" id="GO:0050661">
    <property type="term" value="F:NADP binding"/>
    <property type="evidence" value="ECO:0007669"/>
    <property type="project" value="TreeGrafter"/>
</dbReference>
<dbReference type="EMBL" id="CP044016">
    <property type="protein sequence ID" value="QES90799.1"/>
    <property type="molecule type" value="Genomic_DNA"/>
</dbReference>
<dbReference type="PANTHER" id="PTHR21089">
    <property type="entry name" value="SHIKIMATE DEHYDROGENASE"/>
    <property type="match status" value="1"/>
</dbReference>
<dbReference type="Pfam" id="PF08501">
    <property type="entry name" value="Shikimate_dh_N"/>
    <property type="match status" value="1"/>
</dbReference>
<dbReference type="EC" id="1.1.1.25" evidence="5"/>
<dbReference type="GO" id="GO:0005829">
    <property type="term" value="C:cytosol"/>
    <property type="evidence" value="ECO:0007669"/>
    <property type="project" value="TreeGrafter"/>
</dbReference>
<comment type="pathway">
    <text evidence="1">Metabolic intermediate biosynthesis; chorismate biosynthesis; chorismate from D-erythrose 4-phosphate and phosphoenolpyruvate: step 4/7.</text>
</comment>
<dbReference type="SUPFAM" id="SSF53223">
    <property type="entry name" value="Aminoacid dehydrogenase-like, N-terminal domain"/>
    <property type="match status" value="1"/>
</dbReference>
<dbReference type="Gene3D" id="3.40.50.720">
    <property type="entry name" value="NAD(P)-binding Rossmann-like Domain"/>
    <property type="match status" value="1"/>
</dbReference>
<dbReference type="RefSeq" id="WP_131331782.1">
    <property type="nucleotide sequence ID" value="NZ_CP044016.1"/>
</dbReference>
<dbReference type="Gene3D" id="3.40.50.10860">
    <property type="entry name" value="Leucine Dehydrogenase, chain A, domain 1"/>
    <property type="match status" value="1"/>
</dbReference>
<name>A0A5P2G914_9BACT</name>
<feature type="domain" description="Shikimate dehydrogenase substrate binding N-terminal" evidence="4">
    <location>
        <begin position="7"/>
        <end position="90"/>
    </location>
</feature>
<reference evidence="5 6" key="1">
    <citation type="submission" date="2019-09" db="EMBL/GenBank/DDBJ databases">
        <title>Complete genome sequence of Arachidicoccus sp. B3-10 isolated from apple orchard soil.</title>
        <authorList>
            <person name="Kim H.S."/>
            <person name="Han K.-I."/>
            <person name="Suh M.K."/>
            <person name="Lee K.C."/>
            <person name="Eom M.K."/>
            <person name="Kim J.-S."/>
            <person name="Kang S.W."/>
            <person name="Sin Y."/>
            <person name="Lee J.-S."/>
        </authorList>
    </citation>
    <scope>NUCLEOTIDE SEQUENCE [LARGE SCALE GENOMIC DNA]</scope>
    <source>
        <strain evidence="5 6">B3-10</strain>
    </source>
</reference>
<keyword evidence="3" id="KW-0028">Amino-acid biosynthesis</keyword>
<evidence type="ECO:0000256" key="1">
    <source>
        <dbReference type="ARBA" id="ARBA00004871"/>
    </source>
</evidence>
<gene>
    <name evidence="5" type="primary">aroE</name>
    <name evidence="5" type="ORF">E0W69_019835</name>
</gene>
<dbReference type="OrthoDB" id="9792692at2"/>
<protein>
    <submittedName>
        <fullName evidence="5">Shikimate dehydrogenase</fullName>
        <ecNumber evidence="5">1.1.1.25</ecNumber>
    </submittedName>
</protein>
<dbReference type="GO" id="GO:0009423">
    <property type="term" value="P:chorismate biosynthetic process"/>
    <property type="evidence" value="ECO:0007669"/>
    <property type="project" value="TreeGrafter"/>
</dbReference>
<organism evidence="5 6">
    <name type="scientific">Rhizosphaericola mali</name>
    <dbReference type="NCBI Taxonomy" id="2545455"/>
    <lineage>
        <taxon>Bacteria</taxon>
        <taxon>Pseudomonadati</taxon>
        <taxon>Bacteroidota</taxon>
        <taxon>Chitinophagia</taxon>
        <taxon>Chitinophagales</taxon>
        <taxon>Chitinophagaceae</taxon>
        <taxon>Rhizosphaericola</taxon>
    </lineage>
</organism>
<proteinExistence type="predicted"/>
<keyword evidence="6" id="KW-1185">Reference proteome</keyword>